<evidence type="ECO:0000259" key="6">
    <source>
        <dbReference type="Pfam" id="PF04545"/>
    </source>
</evidence>
<evidence type="ECO:0000313" key="8">
    <source>
        <dbReference type="Proteomes" id="UP000520011"/>
    </source>
</evidence>
<reference evidence="7 8" key="1">
    <citation type="submission" date="2020-08" db="EMBL/GenBank/DDBJ databases">
        <title>Genomic Encyclopedia of Type Strains, Phase IV (KMG-IV): sequencing the most valuable type-strain genomes for metagenomic binning, comparative biology and taxonomic classification.</title>
        <authorList>
            <person name="Goeker M."/>
        </authorList>
    </citation>
    <scope>NUCLEOTIDE SEQUENCE [LARGE SCALE GENOMIC DNA]</scope>
    <source>
        <strain evidence="7 8">DSM 16325</strain>
    </source>
</reference>
<proteinExistence type="predicted"/>
<evidence type="ECO:0000256" key="3">
    <source>
        <dbReference type="ARBA" id="ARBA00023125"/>
    </source>
</evidence>
<evidence type="ECO:0000259" key="5">
    <source>
        <dbReference type="Pfam" id="PF04542"/>
    </source>
</evidence>
<dbReference type="Pfam" id="PF04545">
    <property type="entry name" value="Sigma70_r4"/>
    <property type="match status" value="1"/>
</dbReference>
<dbReference type="Pfam" id="PF04542">
    <property type="entry name" value="Sigma70_r2"/>
    <property type="match status" value="1"/>
</dbReference>
<dbReference type="SUPFAM" id="SSF88659">
    <property type="entry name" value="Sigma3 and sigma4 domains of RNA polymerase sigma factors"/>
    <property type="match status" value="1"/>
</dbReference>
<feature type="domain" description="RNA polymerase sigma-70 region 2" evidence="5">
    <location>
        <begin position="9"/>
        <end position="74"/>
    </location>
</feature>
<dbReference type="PANTHER" id="PTHR30385">
    <property type="entry name" value="SIGMA FACTOR F FLAGELLAR"/>
    <property type="match status" value="1"/>
</dbReference>
<dbReference type="AlphaFoldDB" id="A0A7W8IPX7"/>
<keyword evidence="7" id="KW-0240">DNA-directed RNA polymerase</keyword>
<protein>
    <submittedName>
        <fullName evidence="7">DNA-directed RNA polymerase</fullName>
        <ecNumber evidence="7">2.7.7.6</ecNumber>
    </submittedName>
</protein>
<dbReference type="GO" id="GO:0003899">
    <property type="term" value="F:DNA-directed RNA polymerase activity"/>
    <property type="evidence" value="ECO:0007669"/>
    <property type="project" value="UniProtKB-EC"/>
</dbReference>
<dbReference type="InterPro" id="IPR013324">
    <property type="entry name" value="RNA_pol_sigma_r3/r4-like"/>
</dbReference>
<name>A0A7W8IPX7_9BACL</name>
<sequence>MEPFEQLEEMYRPMIVSIMKKLHLTKEWDEYYQIGLIALWEASEQFQPEKGSFSSFVYKKVYWSMISHLRKQCRRKEKECLFTEEIANIIPAPLHDDEWSVLADMLQGLTERQKKWVMGYIVENKPLKTIAEEEGVSVGTVKQWRVTALKRLRKRQWS</sequence>
<organism evidence="7 8">
    <name type="scientific">Anoxybacteroides tepidamans</name>
    <dbReference type="NCBI Taxonomy" id="265948"/>
    <lineage>
        <taxon>Bacteria</taxon>
        <taxon>Bacillati</taxon>
        <taxon>Bacillota</taxon>
        <taxon>Bacilli</taxon>
        <taxon>Bacillales</taxon>
        <taxon>Anoxybacillaceae</taxon>
        <taxon>Anoxybacteroides</taxon>
    </lineage>
</organism>
<dbReference type="Gene3D" id="1.10.10.10">
    <property type="entry name" value="Winged helix-like DNA-binding domain superfamily/Winged helix DNA-binding domain"/>
    <property type="match status" value="1"/>
</dbReference>
<evidence type="ECO:0000256" key="4">
    <source>
        <dbReference type="ARBA" id="ARBA00023163"/>
    </source>
</evidence>
<dbReference type="InterPro" id="IPR036388">
    <property type="entry name" value="WH-like_DNA-bd_sf"/>
</dbReference>
<dbReference type="InterPro" id="IPR014284">
    <property type="entry name" value="RNA_pol_sigma-70_dom"/>
</dbReference>
<keyword evidence="8" id="KW-1185">Reference proteome</keyword>
<dbReference type="GO" id="GO:0000428">
    <property type="term" value="C:DNA-directed RNA polymerase complex"/>
    <property type="evidence" value="ECO:0007669"/>
    <property type="project" value="UniProtKB-KW"/>
</dbReference>
<gene>
    <name evidence="7" type="ORF">HNQ34_000988</name>
</gene>
<keyword evidence="2" id="KW-0731">Sigma factor</keyword>
<dbReference type="EMBL" id="JACHEP010000002">
    <property type="protein sequence ID" value="MBB5323896.1"/>
    <property type="molecule type" value="Genomic_DNA"/>
</dbReference>
<evidence type="ECO:0000313" key="7">
    <source>
        <dbReference type="EMBL" id="MBB5323896.1"/>
    </source>
</evidence>
<dbReference type="InterPro" id="IPR007630">
    <property type="entry name" value="RNA_pol_sigma70_r4"/>
</dbReference>
<keyword evidence="7" id="KW-0808">Transferase</keyword>
<dbReference type="GO" id="GO:0016987">
    <property type="term" value="F:sigma factor activity"/>
    <property type="evidence" value="ECO:0007669"/>
    <property type="project" value="UniProtKB-KW"/>
</dbReference>
<evidence type="ECO:0000256" key="1">
    <source>
        <dbReference type="ARBA" id="ARBA00023015"/>
    </source>
</evidence>
<keyword evidence="7" id="KW-0548">Nucleotidyltransferase</keyword>
<dbReference type="InterPro" id="IPR013325">
    <property type="entry name" value="RNA_pol_sigma_r2"/>
</dbReference>
<dbReference type="Gene3D" id="1.10.1740.10">
    <property type="match status" value="1"/>
</dbReference>
<dbReference type="NCBIfam" id="TIGR02937">
    <property type="entry name" value="sigma70-ECF"/>
    <property type="match status" value="1"/>
</dbReference>
<dbReference type="GO" id="GO:0003677">
    <property type="term" value="F:DNA binding"/>
    <property type="evidence" value="ECO:0007669"/>
    <property type="project" value="UniProtKB-KW"/>
</dbReference>
<dbReference type="RefSeq" id="WP_183252088.1">
    <property type="nucleotide sequence ID" value="NZ_JACHEP010000002.1"/>
</dbReference>
<dbReference type="GO" id="GO:0006352">
    <property type="term" value="P:DNA-templated transcription initiation"/>
    <property type="evidence" value="ECO:0007669"/>
    <property type="project" value="InterPro"/>
</dbReference>
<evidence type="ECO:0000256" key="2">
    <source>
        <dbReference type="ARBA" id="ARBA00023082"/>
    </source>
</evidence>
<dbReference type="CDD" id="cd06171">
    <property type="entry name" value="Sigma70_r4"/>
    <property type="match status" value="1"/>
</dbReference>
<dbReference type="Proteomes" id="UP000520011">
    <property type="component" value="Unassembled WGS sequence"/>
</dbReference>
<accession>A0A7W8IPX7</accession>
<dbReference type="SUPFAM" id="SSF88946">
    <property type="entry name" value="Sigma2 domain of RNA polymerase sigma factors"/>
    <property type="match status" value="1"/>
</dbReference>
<comment type="caution">
    <text evidence="7">The sequence shown here is derived from an EMBL/GenBank/DDBJ whole genome shotgun (WGS) entry which is preliminary data.</text>
</comment>
<keyword evidence="3" id="KW-0238">DNA-binding</keyword>
<keyword evidence="4" id="KW-0804">Transcription</keyword>
<dbReference type="EC" id="2.7.7.6" evidence="7"/>
<dbReference type="InterPro" id="IPR007627">
    <property type="entry name" value="RNA_pol_sigma70_r2"/>
</dbReference>
<feature type="domain" description="RNA polymerase sigma-70 region 4" evidence="6">
    <location>
        <begin position="106"/>
        <end position="154"/>
    </location>
</feature>
<keyword evidence="1" id="KW-0805">Transcription regulation</keyword>